<dbReference type="AlphaFoldDB" id="A0A1M5AAI0"/>
<dbReference type="EMBL" id="FQUW01000020">
    <property type="protein sequence ID" value="SHF27273.1"/>
    <property type="molecule type" value="Genomic_DNA"/>
</dbReference>
<reference evidence="2" key="1">
    <citation type="submission" date="2016-11" db="EMBL/GenBank/DDBJ databases">
        <authorList>
            <person name="Varghese N."/>
            <person name="Submissions S."/>
        </authorList>
    </citation>
    <scope>NUCLEOTIDE SEQUENCE [LARGE SCALE GENOMIC DNA]</scope>
    <source>
        <strain evidence="2">DSM 11792</strain>
    </source>
</reference>
<protein>
    <submittedName>
        <fullName evidence="1">Uncharacterized protein</fullName>
    </submittedName>
</protein>
<dbReference type="Proteomes" id="UP000184196">
    <property type="component" value="Unassembled WGS sequence"/>
</dbReference>
<name>A0A1M5AAI0_9FIRM</name>
<sequence length="49" mass="5235">MTHESGDLPGYAAREASQETGACAGINCRFTGKLPSFVYQPRFSLVGRG</sequence>
<accession>A0A1M5AAI0</accession>
<gene>
    <name evidence="1" type="ORF">SAMN02745218_01852</name>
</gene>
<dbReference type="RefSeq" id="WP_165611031.1">
    <property type="nucleotide sequence ID" value="NZ_FQUW01000020.1"/>
</dbReference>
<proteinExistence type="predicted"/>
<keyword evidence="2" id="KW-1185">Reference proteome</keyword>
<evidence type="ECO:0000313" key="1">
    <source>
        <dbReference type="EMBL" id="SHF27273.1"/>
    </source>
</evidence>
<evidence type="ECO:0000313" key="2">
    <source>
        <dbReference type="Proteomes" id="UP000184196"/>
    </source>
</evidence>
<organism evidence="1 2">
    <name type="scientific">Desulfofundulus australicus DSM 11792</name>
    <dbReference type="NCBI Taxonomy" id="1121425"/>
    <lineage>
        <taxon>Bacteria</taxon>
        <taxon>Bacillati</taxon>
        <taxon>Bacillota</taxon>
        <taxon>Clostridia</taxon>
        <taxon>Eubacteriales</taxon>
        <taxon>Peptococcaceae</taxon>
        <taxon>Desulfofundulus</taxon>
    </lineage>
</organism>